<gene>
    <name evidence="1" type="ORF">EDWATA_00913</name>
</gene>
<proteinExistence type="predicted"/>
<name>D4F2G3_EDWTA</name>
<sequence>MLNLVAIAGYHGSLHSGVCGIGDKRRFSGAFAFWVTDFVCTRVGDGVKFAGEWRWLSVSCSDLLQLFRVSS</sequence>
<evidence type="ECO:0000313" key="2">
    <source>
        <dbReference type="Proteomes" id="UP000003692"/>
    </source>
</evidence>
<reference evidence="1 2" key="1">
    <citation type="submission" date="2010-02" db="EMBL/GenBank/DDBJ databases">
        <authorList>
            <person name="Weinstock G."/>
            <person name="Sodergren E."/>
            <person name="Clifton S."/>
            <person name="Fulton L."/>
            <person name="Fulton B."/>
            <person name="Courtney L."/>
            <person name="Fronick C."/>
            <person name="Harrison M."/>
            <person name="Strong C."/>
            <person name="Farmer C."/>
            <person name="Delahaunty K."/>
            <person name="Markovic C."/>
            <person name="Hall O."/>
            <person name="Minx P."/>
            <person name="Tomlinson C."/>
            <person name="Mitreva M."/>
            <person name="Nelson J."/>
            <person name="Hou S."/>
            <person name="Wollam A."/>
            <person name="Pepin K.H."/>
            <person name="Johnson M."/>
            <person name="Bhonagiri V."/>
            <person name="Zhang X."/>
            <person name="Suruliraj S."/>
            <person name="Warren W."/>
            <person name="Chinwalla A."/>
            <person name="Mardis E.R."/>
            <person name="Wilson R.K."/>
        </authorList>
    </citation>
    <scope>NUCLEOTIDE SEQUENCE [LARGE SCALE GENOMIC DNA]</scope>
    <source>
        <strain evidence="1 2">ATCC 23685</strain>
    </source>
</reference>
<dbReference type="AlphaFoldDB" id="D4F2G3"/>
<dbReference type="HOGENOM" id="CLU_2733609_0_0_6"/>
<accession>D4F2G3</accession>
<evidence type="ECO:0000313" key="1">
    <source>
        <dbReference type="EMBL" id="EFE24060.1"/>
    </source>
</evidence>
<organism evidence="1 2">
    <name type="scientific">Edwardsiella tarda ATCC 23685</name>
    <dbReference type="NCBI Taxonomy" id="500638"/>
    <lineage>
        <taxon>Bacteria</taxon>
        <taxon>Pseudomonadati</taxon>
        <taxon>Pseudomonadota</taxon>
        <taxon>Gammaproteobacteria</taxon>
        <taxon>Enterobacterales</taxon>
        <taxon>Hafniaceae</taxon>
        <taxon>Edwardsiella</taxon>
    </lineage>
</organism>
<comment type="caution">
    <text evidence="1">The sequence shown here is derived from an EMBL/GenBank/DDBJ whole genome shotgun (WGS) entry which is preliminary data.</text>
</comment>
<dbReference type="Proteomes" id="UP000003692">
    <property type="component" value="Unassembled WGS sequence"/>
</dbReference>
<protein>
    <submittedName>
        <fullName evidence="1">Uncharacterized protein</fullName>
    </submittedName>
</protein>
<dbReference type="EMBL" id="ADGK01000036">
    <property type="protein sequence ID" value="EFE24060.1"/>
    <property type="molecule type" value="Genomic_DNA"/>
</dbReference>